<keyword evidence="3" id="KW-1003">Cell membrane</keyword>
<dbReference type="Proteomes" id="UP001178888">
    <property type="component" value="Unassembled WGS sequence"/>
</dbReference>
<reference evidence="11" key="2">
    <citation type="submission" date="2023-08" db="EMBL/GenBank/DDBJ databases">
        <title>Nitrogen cycling bacteria in agricultural field soils.</title>
        <authorList>
            <person name="Jang J."/>
        </authorList>
    </citation>
    <scope>NUCLEOTIDE SEQUENCE</scope>
    <source>
        <strain evidence="11">PS3-36</strain>
    </source>
</reference>
<evidence type="ECO:0000256" key="2">
    <source>
        <dbReference type="ARBA" id="ARBA00004236"/>
    </source>
</evidence>
<dbReference type="PANTHER" id="PTHR37461:SF1">
    <property type="entry name" value="ANTI-SIGMA-K FACTOR RSKA"/>
    <property type="match status" value="1"/>
</dbReference>
<dbReference type="Pfam" id="PF10099">
    <property type="entry name" value="RskA_C"/>
    <property type="match status" value="1"/>
</dbReference>
<evidence type="ECO:0000313" key="14">
    <source>
        <dbReference type="Proteomes" id="UP001178888"/>
    </source>
</evidence>
<dbReference type="Proteomes" id="UP000295132">
    <property type="component" value="Unassembled WGS sequence"/>
</dbReference>
<dbReference type="GO" id="GO:0005886">
    <property type="term" value="C:plasma membrane"/>
    <property type="evidence" value="ECO:0007669"/>
    <property type="project" value="UniProtKB-SubCell"/>
</dbReference>
<evidence type="ECO:0000313" key="11">
    <source>
        <dbReference type="EMBL" id="MDQ6595302.1"/>
    </source>
</evidence>
<gene>
    <name evidence="12" type="ORF">E2K98_03035</name>
    <name evidence="11" type="ORF">RCG21_02315</name>
</gene>
<keyword evidence="5 9" id="KW-1133">Transmembrane helix</keyword>
<dbReference type="RefSeq" id="WP_133332822.1">
    <property type="nucleotide sequence ID" value="NZ_JAVGVR010000001.1"/>
</dbReference>
<evidence type="ECO:0000256" key="5">
    <source>
        <dbReference type="ARBA" id="ARBA00022989"/>
    </source>
</evidence>
<reference evidence="12 13" key="1">
    <citation type="submission" date="2019-03" db="EMBL/GenBank/DDBJ databases">
        <title>Bacillus niacini sp. nov. a Nicotinate-Metabolizing Mesophile Isolated from Soil.</title>
        <authorList>
            <person name="Zhang G."/>
        </authorList>
    </citation>
    <scope>NUCLEOTIDE SEQUENCE [LARGE SCALE GENOMIC DNA]</scope>
    <source>
        <strain evidence="12 13">WN066</strain>
    </source>
</reference>
<protein>
    <recommendedName>
        <fullName evidence="8">Regulator of SigK</fullName>
    </recommendedName>
    <alternativeName>
        <fullName evidence="7">Sigma-K anti-sigma factor RskA</fullName>
    </alternativeName>
</protein>
<feature type="transmembrane region" description="Helical" evidence="9">
    <location>
        <begin position="95"/>
        <end position="115"/>
    </location>
</feature>
<sequence>MENKCDNLSLYIIDELTEYEKHQFERHLKTCLNCQNEVDSLQNTWQRLSYDFKEVDVPKSLKSEVMDFIFHESEPQTQDMKDKKQPFFNLLAKQFSPLSFGITAFLVIGLIGILWSNFHLRNTITALENKVISPSQIVRTYHLKGQDLASSANGIAYLLQEGRNTSLVIELTNMPMARNEEVYQVWLLKNGTRQNAGTLKPDQNGNGIISYRLPENYLFDDIGITLEPSPHNTQPKGEKVMGTS</sequence>
<evidence type="ECO:0000256" key="3">
    <source>
        <dbReference type="ARBA" id="ARBA00022475"/>
    </source>
</evidence>
<dbReference type="EMBL" id="SMYO01000002">
    <property type="protein sequence ID" value="TDK63861.1"/>
    <property type="molecule type" value="Genomic_DNA"/>
</dbReference>
<evidence type="ECO:0000256" key="9">
    <source>
        <dbReference type="SAM" id="Phobius"/>
    </source>
</evidence>
<dbReference type="AlphaFoldDB" id="A0A4R5VX40"/>
<accession>A0A4R5VX40</accession>
<dbReference type="InterPro" id="IPR018764">
    <property type="entry name" value="RskA_C"/>
</dbReference>
<evidence type="ECO:0000256" key="6">
    <source>
        <dbReference type="ARBA" id="ARBA00023136"/>
    </source>
</evidence>
<keyword evidence="14" id="KW-1185">Reference proteome</keyword>
<comment type="subcellular location">
    <subcellularLocation>
        <location evidence="2">Cell membrane</location>
    </subcellularLocation>
    <subcellularLocation>
        <location evidence="1">Membrane</location>
        <topology evidence="1">Single-pass membrane protein</topology>
    </subcellularLocation>
</comment>
<keyword evidence="4 9" id="KW-0812">Transmembrane</keyword>
<evidence type="ECO:0000313" key="12">
    <source>
        <dbReference type="EMBL" id="TDK63861.1"/>
    </source>
</evidence>
<evidence type="ECO:0000256" key="1">
    <source>
        <dbReference type="ARBA" id="ARBA00004167"/>
    </source>
</evidence>
<dbReference type="EMBL" id="JAVGVR010000001">
    <property type="protein sequence ID" value="MDQ6595302.1"/>
    <property type="molecule type" value="Genomic_DNA"/>
</dbReference>
<dbReference type="InterPro" id="IPR051474">
    <property type="entry name" value="Anti-sigma-K/W_factor"/>
</dbReference>
<name>A0A4R5VX40_9BACI</name>
<evidence type="ECO:0000256" key="4">
    <source>
        <dbReference type="ARBA" id="ARBA00022692"/>
    </source>
</evidence>
<evidence type="ECO:0000256" key="7">
    <source>
        <dbReference type="ARBA" id="ARBA00029829"/>
    </source>
</evidence>
<evidence type="ECO:0000313" key="13">
    <source>
        <dbReference type="Proteomes" id="UP000295132"/>
    </source>
</evidence>
<dbReference type="GO" id="GO:0006417">
    <property type="term" value="P:regulation of translation"/>
    <property type="evidence" value="ECO:0007669"/>
    <property type="project" value="TreeGrafter"/>
</dbReference>
<dbReference type="GO" id="GO:0016989">
    <property type="term" value="F:sigma factor antagonist activity"/>
    <property type="evidence" value="ECO:0007669"/>
    <property type="project" value="TreeGrafter"/>
</dbReference>
<dbReference type="Gene3D" id="1.10.10.1320">
    <property type="entry name" value="Anti-sigma factor, zinc-finger domain"/>
    <property type="match status" value="1"/>
</dbReference>
<dbReference type="InterPro" id="IPR041916">
    <property type="entry name" value="Anti_sigma_zinc_sf"/>
</dbReference>
<evidence type="ECO:0000259" key="10">
    <source>
        <dbReference type="Pfam" id="PF10099"/>
    </source>
</evidence>
<keyword evidence="6 9" id="KW-0472">Membrane</keyword>
<organism evidence="12 13">
    <name type="scientific">Bacillus salipaludis</name>
    <dbReference type="NCBI Taxonomy" id="2547811"/>
    <lineage>
        <taxon>Bacteria</taxon>
        <taxon>Bacillati</taxon>
        <taxon>Bacillota</taxon>
        <taxon>Bacilli</taxon>
        <taxon>Bacillales</taxon>
        <taxon>Bacillaceae</taxon>
        <taxon>Bacillus</taxon>
    </lineage>
</organism>
<proteinExistence type="predicted"/>
<dbReference type="PANTHER" id="PTHR37461">
    <property type="entry name" value="ANTI-SIGMA-K FACTOR RSKA"/>
    <property type="match status" value="1"/>
</dbReference>
<feature type="domain" description="Anti-sigma K factor RskA C-terminal" evidence="10">
    <location>
        <begin position="107"/>
        <end position="237"/>
    </location>
</feature>
<comment type="caution">
    <text evidence="12">The sequence shown here is derived from an EMBL/GenBank/DDBJ whole genome shotgun (WGS) entry which is preliminary data.</text>
</comment>
<evidence type="ECO:0000256" key="8">
    <source>
        <dbReference type="ARBA" id="ARBA00030803"/>
    </source>
</evidence>